<organism evidence="1">
    <name type="scientific">marine metagenome</name>
    <dbReference type="NCBI Taxonomy" id="408172"/>
    <lineage>
        <taxon>unclassified sequences</taxon>
        <taxon>metagenomes</taxon>
        <taxon>ecological metagenomes</taxon>
    </lineage>
</organism>
<feature type="non-terminal residue" evidence="1">
    <location>
        <position position="1"/>
    </location>
</feature>
<gene>
    <name evidence="1" type="ORF">METZ01_LOCUS130642</name>
</gene>
<proteinExistence type="predicted"/>
<evidence type="ECO:0000313" key="1">
    <source>
        <dbReference type="EMBL" id="SVA77788.1"/>
    </source>
</evidence>
<dbReference type="EMBL" id="UINC01018504">
    <property type="protein sequence ID" value="SVA77788.1"/>
    <property type="molecule type" value="Genomic_DNA"/>
</dbReference>
<protein>
    <submittedName>
        <fullName evidence="1">Uncharacterized protein</fullName>
    </submittedName>
</protein>
<accession>A0A381YL49</accession>
<name>A0A381YL49_9ZZZZ</name>
<reference evidence="1" key="1">
    <citation type="submission" date="2018-05" db="EMBL/GenBank/DDBJ databases">
        <authorList>
            <person name="Lanie J.A."/>
            <person name="Ng W.-L."/>
            <person name="Kazmierczak K.M."/>
            <person name="Andrzejewski T.M."/>
            <person name="Davidsen T.M."/>
            <person name="Wayne K.J."/>
            <person name="Tettelin H."/>
            <person name="Glass J.I."/>
            <person name="Rusch D."/>
            <person name="Podicherti R."/>
            <person name="Tsui H.-C.T."/>
            <person name="Winkler M.E."/>
        </authorList>
    </citation>
    <scope>NUCLEOTIDE SEQUENCE</scope>
</reference>
<dbReference type="AlphaFoldDB" id="A0A381YL49"/>
<sequence>VPGLLLQPAREILSSQADSHLTSHRPIFYDERYLSRESSLAGQGEARRTTVQFQSHCV</sequence>